<feature type="domain" description="XLF-like N-terminal" evidence="6">
    <location>
        <begin position="17"/>
        <end position="133"/>
    </location>
</feature>
<dbReference type="OrthoDB" id="3184250at2759"/>
<feature type="compositionally biased region" description="Basic residues" evidence="5">
    <location>
        <begin position="407"/>
        <end position="420"/>
    </location>
</feature>
<evidence type="ECO:0000256" key="1">
    <source>
        <dbReference type="ARBA" id="ARBA00004123"/>
    </source>
</evidence>
<dbReference type="Pfam" id="PF09302">
    <property type="entry name" value="XLF"/>
    <property type="match status" value="1"/>
</dbReference>
<dbReference type="InterPro" id="IPR038051">
    <property type="entry name" value="XRCC4-like_N_sf"/>
</dbReference>
<evidence type="ECO:0000313" key="8">
    <source>
        <dbReference type="Proteomes" id="UP000250043"/>
    </source>
</evidence>
<evidence type="ECO:0000256" key="5">
    <source>
        <dbReference type="SAM" id="MobiDB-lite"/>
    </source>
</evidence>
<gene>
    <name evidence="7" type="ORF">OBBRIDRAFT_788362</name>
</gene>
<feature type="compositionally biased region" description="Low complexity" evidence="5">
    <location>
        <begin position="239"/>
        <end position="250"/>
    </location>
</feature>
<name>A0A8E2DT66_9APHY</name>
<keyword evidence="8" id="KW-1185">Reference proteome</keyword>
<dbReference type="AlphaFoldDB" id="A0A8E2DT66"/>
<dbReference type="Gene3D" id="2.170.210.10">
    <property type="entry name" value="DNA double-strand break repair and VJ recombination XRCC4, N-terminal"/>
    <property type="match status" value="1"/>
</dbReference>
<evidence type="ECO:0000256" key="2">
    <source>
        <dbReference type="ARBA" id="ARBA00022763"/>
    </source>
</evidence>
<feature type="compositionally biased region" description="Low complexity" evidence="5">
    <location>
        <begin position="346"/>
        <end position="355"/>
    </location>
</feature>
<dbReference type="CDD" id="cd22285">
    <property type="entry name" value="HD_XLF_N"/>
    <property type="match status" value="1"/>
</dbReference>
<feature type="region of interest" description="Disordered" evidence="5">
    <location>
        <begin position="235"/>
        <end position="420"/>
    </location>
</feature>
<dbReference type="GO" id="GO:0006303">
    <property type="term" value="P:double-strand break repair via nonhomologous end joining"/>
    <property type="evidence" value="ECO:0007669"/>
    <property type="project" value="UniProtKB-ARBA"/>
</dbReference>
<accession>A0A8E2DT66</accession>
<dbReference type="EMBL" id="KV722336">
    <property type="protein sequence ID" value="OCH95479.1"/>
    <property type="molecule type" value="Genomic_DNA"/>
</dbReference>
<dbReference type="InterPro" id="IPR015381">
    <property type="entry name" value="XLF-like_N"/>
</dbReference>
<organism evidence="7 8">
    <name type="scientific">Obba rivulosa</name>
    <dbReference type="NCBI Taxonomy" id="1052685"/>
    <lineage>
        <taxon>Eukaryota</taxon>
        <taxon>Fungi</taxon>
        <taxon>Dikarya</taxon>
        <taxon>Basidiomycota</taxon>
        <taxon>Agaricomycotina</taxon>
        <taxon>Agaricomycetes</taxon>
        <taxon>Polyporales</taxon>
        <taxon>Gelatoporiaceae</taxon>
        <taxon>Obba</taxon>
    </lineage>
</organism>
<proteinExistence type="predicted"/>
<evidence type="ECO:0000256" key="3">
    <source>
        <dbReference type="ARBA" id="ARBA00023204"/>
    </source>
</evidence>
<protein>
    <recommendedName>
        <fullName evidence="6">XLF-like N-terminal domain-containing protein</fullName>
    </recommendedName>
</protein>
<reference evidence="7 8" key="1">
    <citation type="submission" date="2016-07" db="EMBL/GenBank/DDBJ databases">
        <title>Draft genome of the white-rot fungus Obba rivulosa 3A-2.</title>
        <authorList>
            <consortium name="DOE Joint Genome Institute"/>
            <person name="Miettinen O."/>
            <person name="Riley R."/>
            <person name="Acob R."/>
            <person name="Barry K."/>
            <person name="Cullen D."/>
            <person name="De Vries R."/>
            <person name="Hainaut M."/>
            <person name="Hatakka A."/>
            <person name="Henrissat B."/>
            <person name="Hilden K."/>
            <person name="Kuo R."/>
            <person name="Labutti K."/>
            <person name="Lipzen A."/>
            <person name="Makela M.R."/>
            <person name="Sandor L."/>
            <person name="Spatafora J.W."/>
            <person name="Grigoriev I.V."/>
            <person name="Hibbett D.S."/>
        </authorList>
    </citation>
    <scope>NUCLEOTIDE SEQUENCE [LARGE SCALE GENOMIC DNA]</scope>
    <source>
        <strain evidence="7 8">3A-2</strain>
    </source>
</reference>
<sequence>MEYLSECHLKLLLSKEWLVKVDHEKSTPYLLKFYSSTVDLCCCILITDTRNVWGEVLTSKQFARRWRDCNPESSFATITAEEEDEWRSRILDLLATAHSLGGIMDLSFEVVDSHNADLAVELGSDRFRWRWETYSLGPKVSADVLSKHLILPLISATHLAFGSADPVSELSAADLEKAVDKTGRTARRTLDTHIKHAISKPRVATTLQRMTAIFNFMPILPPIFTDVERPELVPPVLPPRSRSVSKPPRSQTHVRESSPDHNLVHEAVDISVDSPPQGPPSKAPSGGCVADSGSETEQSEGDHVAPTTKAAGKARDIRSSSVKSEISSGTRSPKRVGTSMSGPNTPSAAAASRQPSPMPPSAEQMSPPPAPPAKRAKRAVATSSNEDGSEEERKEHVAQSRGGTARRGPKQPIKRGGRRF</sequence>
<evidence type="ECO:0000259" key="6">
    <source>
        <dbReference type="Pfam" id="PF09302"/>
    </source>
</evidence>
<keyword evidence="4" id="KW-0539">Nucleus</keyword>
<dbReference type="Proteomes" id="UP000250043">
    <property type="component" value="Unassembled WGS sequence"/>
</dbReference>
<evidence type="ECO:0000313" key="7">
    <source>
        <dbReference type="EMBL" id="OCH95479.1"/>
    </source>
</evidence>
<keyword evidence="3" id="KW-0234">DNA repair</keyword>
<evidence type="ECO:0000256" key="4">
    <source>
        <dbReference type="ARBA" id="ARBA00023242"/>
    </source>
</evidence>
<feature type="compositionally biased region" description="Pro residues" evidence="5">
    <location>
        <begin position="356"/>
        <end position="372"/>
    </location>
</feature>
<feature type="compositionally biased region" description="Low complexity" evidence="5">
    <location>
        <begin position="319"/>
        <end position="328"/>
    </location>
</feature>
<feature type="compositionally biased region" description="Basic and acidic residues" evidence="5">
    <location>
        <begin position="253"/>
        <end position="268"/>
    </location>
</feature>
<comment type="subcellular location">
    <subcellularLocation>
        <location evidence="1">Nucleus</location>
    </subcellularLocation>
</comment>
<dbReference type="GO" id="GO:0005634">
    <property type="term" value="C:nucleus"/>
    <property type="evidence" value="ECO:0007669"/>
    <property type="project" value="UniProtKB-SubCell"/>
</dbReference>
<keyword evidence="2" id="KW-0227">DNA damage</keyword>